<feature type="compositionally biased region" description="Basic and acidic residues" evidence="2">
    <location>
        <begin position="328"/>
        <end position="346"/>
    </location>
</feature>
<reference evidence="3" key="1">
    <citation type="submission" date="2023-03" db="EMBL/GenBank/DDBJ databases">
        <authorList>
            <person name="Julca I."/>
        </authorList>
    </citation>
    <scope>NUCLEOTIDE SEQUENCE</scope>
</reference>
<feature type="compositionally biased region" description="Basic and acidic residues" evidence="2">
    <location>
        <begin position="275"/>
        <end position="287"/>
    </location>
</feature>
<keyword evidence="4" id="KW-1185">Reference proteome</keyword>
<dbReference type="AlphaFoldDB" id="A0AAV1CY03"/>
<feature type="region of interest" description="Disordered" evidence="2">
    <location>
        <begin position="328"/>
        <end position="381"/>
    </location>
</feature>
<evidence type="ECO:0000256" key="1">
    <source>
        <dbReference type="SAM" id="Coils"/>
    </source>
</evidence>
<evidence type="ECO:0000313" key="3">
    <source>
        <dbReference type="EMBL" id="CAI9099403.1"/>
    </source>
</evidence>
<evidence type="ECO:0000256" key="2">
    <source>
        <dbReference type="SAM" id="MobiDB-lite"/>
    </source>
</evidence>
<name>A0AAV1CY03_OLDCO</name>
<keyword evidence="1" id="KW-0175">Coiled coil</keyword>
<dbReference type="Proteomes" id="UP001161247">
    <property type="component" value="Chromosome 3"/>
</dbReference>
<evidence type="ECO:0000313" key="4">
    <source>
        <dbReference type="Proteomes" id="UP001161247"/>
    </source>
</evidence>
<proteinExistence type="predicted"/>
<accession>A0AAV1CY03</accession>
<feature type="coiled-coil region" evidence="1">
    <location>
        <begin position="447"/>
        <end position="474"/>
    </location>
</feature>
<protein>
    <submittedName>
        <fullName evidence="3">OLC1v1036218C1</fullName>
    </submittedName>
</protein>
<gene>
    <name evidence="3" type="ORF">OLC1_LOCUS9435</name>
</gene>
<dbReference type="EMBL" id="OX459120">
    <property type="protein sequence ID" value="CAI9099403.1"/>
    <property type="molecule type" value="Genomic_DNA"/>
</dbReference>
<feature type="region of interest" description="Disordered" evidence="2">
    <location>
        <begin position="255"/>
        <end position="295"/>
    </location>
</feature>
<organism evidence="3 4">
    <name type="scientific">Oldenlandia corymbosa var. corymbosa</name>
    <dbReference type="NCBI Taxonomy" id="529605"/>
    <lineage>
        <taxon>Eukaryota</taxon>
        <taxon>Viridiplantae</taxon>
        <taxon>Streptophyta</taxon>
        <taxon>Embryophyta</taxon>
        <taxon>Tracheophyta</taxon>
        <taxon>Spermatophyta</taxon>
        <taxon>Magnoliopsida</taxon>
        <taxon>eudicotyledons</taxon>
        <taxon>Gunneridae</taxon>
        <taxon>Pentapetalae</taxon>
        <taxon>asterids</taxon>
        <taxon>lamiids</taxon>
        <taxon>Gentianales</taxon>
        <taxon>Rubiaceae</taxon>
        <taxon>Rubioideae</taxon>
        <taxon>Spermacoceae</taxon>
        <taxon>Hedyotis-Oldenlandia complex</taxon>
        <taxon>Oldenlandia</taxon>
    </lineage>
</organism>
<sequence>MAPRGLRGLWNSYGLRDLGAFTKPSRPQWPTVPSGLRGLRNSYGLCDLTKPSRPQWPTVPRGLHSLRNSYGLRDLGTFTKLASSDRLWLLIRPWQRPRGRLSSPQHLKDEGRAARNIDDVFGLGDGGASLGWGVSCCLSLGYGSSSSESLKAELAHQVPVSVGPLTLRFRDLPSTHTIDDMGKGKMLESSPDILVDLYPVSPQSDDSPEGGAETDYDVVDMARNPDLKTVDDFASTIDSNEKVNGVKTRYDLPLDQEARAPLGTERANSPPEGRITVRDNMSTRKSEAPTNSVEIPLPSCRSLDIIPRLMKRSQPLQVLFKRRKLEDCERPREGKEQESEGQHASDRVNSTARENCAPNHRGNPRSPVESGSRSVAPVVDKGKNPLEGEAVILPPHMFKGGPTVAVHTLGDPPTIECPILEEFATQLNKTDSVKLMSVTSMAYLMHLRKLREELVQARAERDQALLKKVALEEKSQQI</sequence>